<evidence type="ECO:0000256" key="1">
    <source>
        <dbReference type="SAM" id="MobiDB-lite"/>
    </source>
</evidence>
<keyword evidence="3" id="KW-1185">Reference proteome</keyword>
<comment type="caution">
    <text evidence="2">The sequence shown here is derived from an EMBL/GenBank/DDBJ whole genome shotgun (WGS) entry which is preliminary data.</text>
</comment>
<gene>
    <name evidence="2" type="ORF">Sjap_026039</name>
</gene>
<protein>
    <submittedName>
        <fullName evidence="2">Uncharacterized protein</fullName>
    </submittedName>
</protein>
<reference evidence="2 3" key="1">
    <citation type="submission" date="2024-01" db="EMBL/GenBank/DDBJ databases">
        <title>Genome assemblies of Stephania.</title>
        <authorList>
            <person name="Yang L."/>
        </authorList>
    </citation>
    <scope>NUCLEOTIDE SEQUENCE [LARGE SCALE GENOMIC DNA]</scope>
    <source>
        <strain evidence="2">QJT</strain>
        <tissue evidence="2">Leaf</tissue>
    </source>
</reference>
<organism evidence="2 3">
    <name type="scientific">Stephania japonica</name>
    <dbReference type="NCBI Taxonomy" id="461633"/>
    <lineage>
        <taxon>Eukaryota</taxon>
        <taxon>Viridiplantae</taxon>
        <taxon>Streptophyta</taxon>
        <taxon>Embryophyta</taxon>
        <taxon>Tracheophyta</taxon>
        <taxon>Spermatophyta</taxon>
        <taxon>Magnoliopsida</taxon>
        <taxon>Ranunculales</taxon>
        <taxon>Menispermaceae</taxon>
        <taxon>Menispermoideae</taxon>
        <taxon>Cissampelideae</taxon>
        <taxon>Stephania</taxon>
    </lineage>
</organism>
<evidence type="ECO:0000313" key="3">
    <source>
        <dbReference type="Proteomes" id="UP001417504"/>
    </source>
</evidence>
<sequence length="162" mass="18343">MMSPSRMSPNTSSSSRGTSFPLPSVGQSSEPSNADVEIQDQAPMEDRDEPPNVRIPIKLSKKKKNPMLIPSEMLLSWDSCINAQIWVVYDRKVNIRFIALLNTMLKKGVCPGFCSKEVWDAYQAYWETDVFKNRLEKAGTNRMSEKEGLGPVCQHTVVDRYL</sequence>
<dbReference type="AlphaFoldDB" id="A0AAP0EAM6"/>
<evidence type="ECO:0000313" key="2">
    <source>
        <dbReference type="EMBL" id="KAK9085628.1"/>
    </source>
</evidence>
<dbReference type="Proteomes" id="UP001417504">
    <property type="component" value="Unassembled WGS sequence"/>
</dbReference>
<name>A0AAP0EAM6_9MAGN</name>
<proteinExistence type="predicted"/>
<feature type="region of interest" description="Disordered" evidence="1">
    <location>
        <begin position="1"/>
        <end position="57"/>
    </location>
</feature>
<accession>A0AAP0EAM6</accession>
<feature type="compositionally biased region" description="Low complexity" evidence="1">
    <location>
        <begin position="1"/>
        <end position="24"/>
    </location>
</feature>
<dbReference type="EMBL" id="JBBNAE010000011">
    <property type="protein sequence ID" value="KAK9085628.1"/>
    <property type="molecule type" value="Genomic_DNA"/>
</dbReference>